<protein>
    <submittedName>
        <fullName evidence="1">Uncharacterized protein</fullName>
    </submittedName>
</protein>
<sequence length="357" mass="39881">MTGSLLSNVLKHLPIYYVRWVDITPGPGLSSGKALIVYPTGVVPTGVHSCECVGTDILIVTGFYISEPCYLGDPELRPSPDFSRICSQPNTSMNYQVYNSKMSSQDADLEGNSFTIMRRFDHWESFLGHQPKPKPILPNHTNPFPGLNSSIEMNEASAGEISVYGSCKMRAKPDLEGRIRVSVSGHHLRPCGYQVTGGQRDEPWLCNTYDVTTKDAHRECFASKYSNLTRKTRESLDMEDRALSRRMAKAANGDWDGFPQQVCAKEALMGEGRPWTNTIKRLGTFEILVSLEDLLVALFGCFCICGFKMKGFGTKSEGMYNPMGLEWTTGHPVSVRMRPQKLVLPWIEKSASDWEKS</sequence>
<evidence type="ECO:0000313" key="1">
    <source>
        <dbReference type="EMBL" id="GFZ20635.1"/>
    </source>
</evidence>
<accession>A0A7J0HCD6</accession>
<dbReference type="PANTHER" id="PTHR47713">
    <property type="entry name" value="HOMEODOMAIN-LIKE SUPERFAMILY PROTEIN"/>
    <property type="match status" value="1"/>
</dbReference>
<organism evidence="1 2">
    <name type="scientific">Actinidia rufa</name>
    <dbReference type="NCBI Taxonomy" id="165716"/>
    <lineage>
        <taxon>Eukaryota</taxon>
        <taxon>Viridiplantae</taxon>
        <taxon>Streptophyta</taxon>
        <taxon>Embryophyta</taxon>
        <taxon>Tracheophyta</taxon>
        <taxon>Spermatophyta</taxon>
        <taxon>Magnoliopsida</taxon>
        <taxon>eudicotyledons</taxon>
        <taxon>Gunneridae</taxon>
        <taxon>Pentapetalae</taxon>
        <taxon>asterids</taxon>
        <taxon>Ericales</taxon>
        <taxon>Actinidiaceae</taxon>
        <taxon>Actinidia</taxon>
    </lineage>
</organism>
<dbReference type="OrthoDB" id="6159439at2759"/>
<keyword evidence="2" id="KW-1185">Reference proteome</keyword>
<gene>
    <name evidence="1" type="ORF">Acr_28g0013400</name>
</gene>
<dbReference type="EMBL" id="BJWL01000028">
    <property type="protein sequence ID" value="GFZ20635.1"/>
    <property type="molecule type" value="Genomic_DNA"/>
</dbReference>
<reference evidence="1 2" key="1">
    <citation type="submission" date="2019-07" db="EMBL/GenBank/DDBJ databases">
        <title>De Novo Assembly of kiwifruit Actinidia rufa.</title>
        <authorList>
            <person name="Sugita-Konishi S."/>
            <person name="Sato K."/>
            <person name="Mori E."/>
            <person name="Abe Y."/>
            <person name="Kisaki G."/>
            <person name="Hamano K."/>
            <person name="Suezawa K."/>
            <person name="Otani M."/>
            <person name="Fukuda T."/>
            <person name="Manabe T."/>
            <person name="Gomi K."/>
            <person name="Tabuchi M."/>
            <person name="Akimitsu K."/>
            <person name="Kataoka I."/>
        </authorList>
    </citation>
    <scope>NUCLEOTIDE SEQUENCE [LARGE SCALE GENOMIC DNA]</scope>
    <source>
        <strain evidence="2">cv. Fuchu</strain>
    </source>
</reference>
<dbReference type="Proteomes" id="UP000585474">
    <property type="component" value="Unassembled WGS sequence"/>
</dbReference>
<dbReference type="PANTHER" id="PTHR47713:SF2">
    <property type="entry name" value="HOMEODOMAIN-LIKE SUPERFAMILY PROTEIN"/>
    <property type="match status" value="1"/>
</dbReference>
<evidence type="ECO:0000313" key="2">
    <source>
        <dbReference type="Proteomes" id="UP000585474"/>
    </source>
</evidence>
<proteinExistence type="predicted"/>
<comment type="caution">
    <text evidence="1">The sequence shown here is derived from an EMBL/GenBank/DDBJ whole genome shotgun (WGS) entry which is preliminary data.</text>
</comment>
<dbReference type="AlphaFoldDB" id="A0A7J0HCD6"/>
<name>A0A7J0HCD6_9ERIC</name>